<evidence type="ECO:0000313" key="11">
    <source>
        <dbReference type="EMBL" id="GAA3732571.1"/>
    </source>
</evidence>
<keyword evidence="7 9" id="KW-0057">Aromatic amino acid biosynthesis</keyword>
<evidence type="ECO:0000256" key="5">
    <source>
        <dbReference type="ARBA" id="ARBA00022605"/>
    </source>
</evidence>
<comment type="similarity">
    <text evidence="9">Belongs to the TrpF family.</text>
</comment>
<dbReference type="Pfam" id="PF00697">
    <property type="entry name" value="PRAI"/>
    <property type="match status" value="1"/>
</dbReference>
<dbReference type="EMBL" id="BAABCK010000068">
    <property type="protein sequence ID" value="GAA3732571.1"/>
    <property type="molecule type" value="Genomic_DNA"/>
</dbReference>
<evidence type="ECO:0000256" key="1">
    <source>
        <dbReference type="ARBA" id="ARBA00001164"/>
    </source>
</evidence>
<comment type="pathway">
    <text evidence="2 9">Amino-acid biosynthesis; L-tryptophan biosynthesis; L-tryptophan from chorismate: step 3/5.</text>
</comment>
<accession>A0ABP7F9Z5</accession>
<proteinExistence type="inferred from homology"/>
<dbReference type="CDD" id="cd00405">
    <property type="entry name" value="PRAI"/>
    <property type="match status" value="1"/>
</dbReference>
<gene>
    <name evidence="9" type="primary">trpF</name>
    <name evidence="11" type="ORF">GCM10022378_21080</name>
</gene>
<evidence type="ECO:0000256" key="8">
    <source>
        <dbReference type="ARBA" id="ARBA00023235"/>
    </source>
</evidence>
<reference evidence="12" key="1">
    <citation type="journal article" date="2019" name="Int. J. Syst. Evol. Microbiol.">
        <title>The Global Catalogue of Microorganisms (GCM) 10K type strain sequencing project: providing services to taxonomists for standard genome sequencing and annotation.</title>
        <authorList>
            <consortium name="The Broad Institute Genomics Platform"/>
            <consortium name="The Broad Institute Genome Sequencing Center for Infectious Disease"/>
            <person name="Wu L."/>
            <person name="Ma J."/>
        </authorList>
    </citation>
    <scope>NUCLEOTIDE SEQUENCE [LARGE SCALE GENOMIC DNA]</scope>
    <source>
        <strain evidence="12">JCM 16981</strain>
    </source>
</reference>
<keyword evidence="5 9" id="KW-0028">Amino-acid biosynthesis</keyword>
<keyword evidence="6 9" id="KW-0822">Tryptophan biosynthesis</keyword>
<evidence type="ECO:0000256" key="4">
    <source>
        <dbReference type="ARBA" id="ARBA00022272"/>
    </source>
</evidence>
<dbReference type="RefSeq" id="WP_344704220.1">
    <property type="nucleotide sequence ID" value="NZ_BAABCK010000068.1"/>
</dbReference>
<dbReference type="InterPro" id="IPR011060">
    <property type="entry name" value="RibuloseP-bd_barrel"/>
</dbReference>
<dbReference type="HAMAP" id="MF_00135">
    <property type="entry name" value="PRAI"/>
    <property type="match status" value="1"/>
</dbReference>
<evidence type="ECO:0000256" key="7">
    <source>
        <dbReference type="ARBA" id="ARBA00023141"/>
    </source>
</evidence>
<keyword evidence="8 9" id="KW-0413">Isomerase</keyword>
<organism evidence="11 12">
    <name type="scientific">Salinicoccus jeotgali</name>
    <dbReference type="NCBI Taxonomy" id="381634"/>
    <lineage>
        <taxon>Bacteria</taxon>
        <taxon>Bacillati</taxon>
        <taxon>Bacillota</taxon>
        <taxon>Bacilli</taxon>
        <taxon>Bacillales</taxon>
        <taxon>Staphylococcaceae</taxon>
        <taxon>Salinicoccus</taxon>
    </lineage>
</organism>
<sequence length="212" mass="22878">MKIKICGIQTVEAARWAAEAGADMIGFVFAPSTRQVDINAAKKMAEAVRGRVECVGVFVDAPAEYIEHIHQTVGLDYVQLHGDESRAYTAGLKMPVIKAFSIGSMPIAEMFRYDACHILIDSPPAEYRGGSGRQFDWSALEGRALDHSRLVLAGGINAGNIKEAQHVVAPAAVDVSSGVETHGVKDKDKIFELIRTMKGGDESGKNLYSARC</sequence>
<dbReference type="GO" id="GO:0016853">
    <property type="term" value="F:isomerase activity"/>
    <property type="evidence" value="ECO:0007669"/>
    <property type="project" value="UniProtKB-KW"/>
</dbReference>
<dbReference type="Gene3D" id="3.20.20.70">
    <property type="entry name" value="Aldolase class I"/>
    <property type="match status" value="1"/>
</dbReference>
<dbReference type="SUPFAM" id="SSF51366">
    <property type="entry name" value="Ribulose-phoshate binding barrel"/>
    <property type="match status" value="1"/>
</dbReference>
<comment type="catalytic activity">
    <reaction evidence="1 9">
        <text>N-(5-phospho-beta-D-ribosyl)anthranilate = 1-(2-carboxyphenylamino)-1-deoxy-D-ribulose 5-phosphate</text>
        <dbReference type="Rhea" id="RHEA:21540"/>
        <dbReference type="ChEBI" id="CHEBI:18277"/>
        <dbReference type="ChEBI" id="CHEBI:58613"/>
        <dbReference type="EC" id="5.3.1.24"/>
    </reaction>
</comment>
<evidence type="ECO:0000256" key="3">
    <source>
        <dbReference type="ARBA" id="ARBA00012572"/>
    </source>
</evidence>
<dbReference type="PANTHER" id="PTHR42894">
    <property type="entry name" value="N-(5'-PHOSPHORIBOSYL)ANTHRANILATE ISOMERASE"/>
    <property type="match status" value="1"/>
</dbReference>
<comment type="caution">
    <text evidence="11">The sequence shown here is derived from an EMBL/GenBank/DDBJ whole genome shotgun (WGS) entry which is preliminary data.</text>
</comment>
<evidence type="ECO:0000256" key="6">
    <source>
        <dbReference type="ARBA" id="ARBA00022822"/>
    </source>
</evidence>
<evidence type="ECO:0000259" key="10">
    <source>
        <dbReference type="Pfam" id="PF00697"/>
    </source>
</evidence>
<dbReference type="InterPro" id="IPR001240">
    <property type="entry name" value="PRAI_dom"/>
</dbReference>
<dbReference type="InterPro" id="IPR013785">
    <property type="entry name" value="Aldolase_TIM"/>
</dbReference>
<evidence type="ECO:0000313" key="12">
    <source>
        <dbReference type="Proteomes" id="UP001500920"/>
    </source>
</evidence>
<protein>
    <recommendedName>
        <fullName evidence="4 9">N-(5'-phosphoribosyl)anthranilate isomerase</fullName>
        <shortName evidence="9">PRAI</shortName>
        <ecNumber evidence="3 9">5.3.1.24</ecNumber>
    </recommendedName>
</protein>
<evidence type="ECO:0000256" key="9">
    <source>
        <dbReference type="HAMAP-Rule" id="MF_00135"/>
    </source>
</evidence>
<dbReference type="EC" id="5.3.1.24" evidence="3 9"/>
<feature type="domain" description="N-(5'phosphoribosyl) anthranilate isomerase (PRAI)" evidence="10">
    <location>
        <begin position="3"/>
        <end position="194"/>
    </location>
</feature>
<dbReference type="PANTHER" id="PTHR42894:SF1">
    <property type="entry name" value="N-(5'-PHOSPHORIBOSYL)ANTHRANILATE ISOMERASE"/>
    <property type="match status" value="1"/>
</dbReference>
<dbReference type="InterPro" id="IPR044643">
    <property type="entry name" value="TrpF_fam"/>
</dbReference>
<keyword evidence="12" id="KW-1185">Reference proteome</keyword>
<name>A0ABP7F9Z5_9STAP</name>
<dbReference type="Proteomes" id="UP001500920">
    <property type="component" value="Unassembled WGS sequence"/>
</dbReference>
<evidence type="ECO:0000256" key="2">
    <source>
        <dbReference type="ARBA" id="ARBA00004664"/>
    </source>
</evidence>